<dbReference type="Gene3D" id="3.40.50.720">
    <property type="entry name" value="NAD(P)-binding Rossmann-like Domain"/>
    <property type="match status" value="2"/>
</dbReference>
<dbReference type="GO" id="GO:0016491">
    <property type="term" value="F:oxidoreductase activity"/>
    <property type="evidence" value="ECO:0007669"/>
    <property type="project" value="UniProtKB-KW"/>
</dbReference>
<dbReference type="AlphaFoldDB" id="A0A1B6EYH7"/>
<dbReference type="InterPro" id="IPR036291">
    <property type="entry name" value="NAD(P)-bd_dom_sf"/>
</dbReference>
<feature type="non-terminal residue" evidence="3">
    <location>
        <position position="143"/>
    </location>
</feature>
<gene>
    <name evidence="3" type="ORF">g.45210</name>
</gene>
<proteinExistence type="inferred from homology"/>
<evidence type="ECO:0000256" key="2">
    <source>
        <dbReference type="ARBA" id="ARBA00023002"/>
    </source>
</evidence>
<name>A0A1B6EYH7_9HEMI</name>
<comment type="similarity">
    <text evidence="1">Belongs to the short-chain dehydrogenases/reductases (SDR) family.</text>
</comment>
<dbReference type="Pfam" id="PF00106">
    <property type="entry name" value="adh_short"/>
    <property type="match status" value="2"/>
</dbReference>
<keyword evidence="2" id="KW-0560">Oxidoreductase</keyword>
<dbReference type="PRINTS" id="PR00081">
    <property type="entry name" value="GDHRDH"/>
</dbReference>
<organism evidence="3">
    <name type="scientific">Cuerna arida</name>
    <dbReference type="NCBI Taxonomy" id="1464854"/>
    <lineage>
        <taxon>Eukaryota</taxon>
        <taxon>Metazoa</taxon>
        <taxon>Ecdysozoa</taxon>
        <taxon>Arthropoda</taxon>
        <taxon>Hexapoda</taxon>
        <taxon>Insecta</taxon>
        <taxon>Pterygota</taxon>
        <taxon>Neoptera</taxon>
        <taxon>Paraneoptera</taxon>
        <taxon>Hemiptera</taxon>
        <taxon>Auchenorrhyncha</taxon>
        <taxon>Membracoidea</taxon>
        <taxon>Cicadellidae</taxon>
        <taxon>Cicadellinae</taxon>
        <taxon>Proconiini</taxon>
        <taxon>Cuerna</taxon>
    </lineage>
</organism>
<dbReference type="InterPro" id="IPR002347">
    <property type="entry name" value="SDR_fam"/>
</dbReference>
<dbReference type="EMBL" id="GECZ01027056">
    <property type="protein sequence ID" value="JAS42713.1"/>
    <property type="molecule type" value="Transcribed_RNA"/>
</dbReference>
<dbReference type="SUPFAM" id="SSF51735">
    <property type="entry name" value="NAD(P)-binding Rossmann-fold domains"/>
    <property type="match status" value="2"/>
</dbReference>
<feature type="non-terminal residue" evidence="3">
    <location>
        <position position="1"/>
    </location>
</feature>
<sequence>GHIININSMAGHYIPDFPGIGPYSSSKHASKIISEGLRRDLASQKSNIKVTSISPGIVKTEMFDSFIGGHIININSMAGHYIPDFPGIGPYSSSKHASKIISEGLRRDLASQKSNIKVTSISPGIVKTEMFDSFIGGHIININ</sequence>
<reference evidence="3" key="1">
    <citation type="submission" date="2015-11" db="EMBL/GenBank/DDBJ databases">
        <title>De novo transcriptome assembly of four potential Pierce s Disease insect vectors from Arizona vineyards.</title>
        <authorList>
            <person name="Tassone E.E."/>
        </authorList>
    </citation>
    <scope>NUCLEOTIDE SEQUENCE</scope>
</reference>
<dbReference type="InterPro" id="IPR020904">
    <property type="entry name" value="Sc_DH/Rdtase_CS"/>
</dbReference>
<evidence type="ECO:0000313" key="3">
    <source>
        <dbReference type="EMBL" id="JAS42713.1"/>
    </source>
</evidence>
<dbReference type="PANTHER" id="PTHR43115">
    <property type="entry name" value="DEHYDROGENASE/REDUCTASE SDR FAMILY MEMBER 11"/>
    <property type="match status" value="1"/>
</dbReference>
<dbReference type="PROSITE" id="PS00061">
    <property type="entry name" value="ADH_SHORT"/>
    <property type="match status" value="2"/>
</dbReference>
<dbReference type="PANTHER" id="PTHR43115:SF4">
    <property type="entry name" value="DEHYDROGENASE_REDUCTASE SDR FAMILY MEMBER 11"/>
    <property type="match status" value="1"/>
</dbReference>
<protein>
    <submittedName>
        <fullName evidence="3">Uncharacterized protein</fullName>
    </submittedName>
</protein>
<evidence type="ECO:0000256" key="1">
    <source>
        <dbReference type="ARBA" id="ARBA00006484"/>
    </source>
</evidence>
<accession>A0A1B6EYH7</accession>